<evidence type="ECO:0000313" key="3">
    <source>
        <dbReference type="Proteomes" id="UP001152607"/>
    </source>
</evidence>
<dbReference type="GO" id="GO:0005739">
    <property type="term" value="C:mitochondrion"/>
    <property type="evidence" value="ECO:0007669"/>
    <property type="project" value="TreeGrafter"/>
</dbReference>
<dbReference type="AlphaFoldDB" id="A0A9W4XQS1"/>
<reference evidence="2" key="1">
    <citation type="submission" date="2023-01" db="EMBL/GenBank/DDBJ databases">
        <authorList>
            <person name="Van Ghelder C."/>
            <person name="Rancurel C."/>
        </authorList>
    </citation>
    <scope>NUCLEOTIDE SEQUENCE</scope>
    <source>
        <strain evidence="2">CNCM I-4278</strain>
    </source>
</reference>
<comment type="caution">
    <text evidence="2">The sequence shown here is derived from an EMBL/GenBank/DDBJ whole genome shotgun (WGS) entry which is preliminary data.</text>
</comment>
<organism evidence="2 3">
    <name type="scientific">Periconia digitata</name>
    <dbReference type="NCBI Taxonomy" id="1303443"/>
    <lineage>
        <taxon>Eukaryota</taxon>
        <taxon>Fungi</taxon>
        <taxon>Dikarya</taxon>
        <taxon>Ascomycota</taxon>
        <taxon>Pezizomycotina</taxon>
        <taxon>Dothideomycetes</taxon>
        <taxon>Pleosporomycetidae</taxon>
        <taxon>Pleosporales</taxon>
        <taxon>Massarineae</taxon>
        <taxon>Periconiaceae</taxon>
        <taxon>Periconia</taxon>
    </lineage>
</organism>
<name>A0A9W4XQS1_9PLEO</name>
<dbReference type="PANTHER" id="PTHR37845:SF1">
    <property type="entry name" value="SEQUENCE ORPHAN"/>
    <property type="match status" value="1"/>
</dbReference>
<keyword evidence="3" id="KW-1185">Reference proteome</keyword>
<evidence type="ECO:0000313" key="2">
    <source>
        <dbReference type="EMBL" id="CAI6337235.1"/>
    </source>
</evidence>
<dbReference type="OrthoDB" id="275936at2759"/>
<protein>
    <recommendedName>
        <fullName evidence="4">Sequence orphan</fullName>
    </recommendedName>
</protein>
<dbReference type="PANTHER" id="PTHR37845">
    <property type="entry name" value="SEQUENCE ORPHAN"/>
    <property type="match status" value="1"/>
</dbReference>
<feature type="region of interest" description="Disordered" evidence="1">
    <location>
        <begin position="1"/>
        <end position="88"/>
    </location>
</feature>
<evidence type="ECO:0008006" key="4">
    <source>
        <dbReference type="Google" id="ProtNLM"/>
    </source>
</evidence>
<dbReference type="InterPro" id="IPR038781">
    <property type="entry name" value="C365.16-ike"/>
</dbReference>
<sequence length="367" mass="38744">MMREGGPTQQQALASSTSTTAEDSTTSSTTNMRDVGDAGWTTAPPPPTTALPTPKFSSLPSPAIAIPPPAPTHSSSPAKKQMITQHADSARVDTQLNTHRLGMRVAIDAAAAASAGVLVAPLITMIDKGIIENASGRCSLKESLKGSLRELATTPLKFIGGRPFVLILSLYFGTYFTANSIDTVSSTLTPSTPLTATTSGTSKFIATSSANLALCLYKDSRFTQLFGSTTSAARPVPLPTFALFTVRDCLTIFASFNLPPIIAPHLEHRMSEEVKKYVGAASVAQFATPAAVQLFSTPLHLLGLDLYNRPSDGAKKVSVWGADGRVNQVVKNWGMSAIARMGRIVPAFGVGGVVNAKVRRGLMRRVE</sequence>
<proteinExistence type="predicted"/>
<evidence type="ECO:0000256" key="1">
    <source>
        <dbReference type="SAM" id="MobiDB-lite"/>
    </source>
</evidence>
<accession>A0A9W4XQS1</accession>
<gene>
    <name evidence="2" type="ORF">PDIGIT_LOCUS10344</name>
</gene>
<feature type="compositionally biased region" description="Low complexity" evidence="1">
    <location>
        <begin position="50"/>
        <end position="64"/>
    </location>
</feature>
<dbReference type="EMBL" id="CAOQHR010000007">
    <property type="protein sequence ID" value="CAI6337235.1"/>
    <property type="molecule type" value="Genomic_DNA"/>
</dbReference>
<dbReference type="Proteomes" id="UP001152607">
    <property type="component" value="Unassembled WGS sequence"/>
</dbReference>
<feature type="compositionally biased region" description="Low complexity" evidence="1">
    <location>
        <begin position="8"/>
        <end position="30"/>
    </location>
</feature>